<evidence type="ECO:0000313" key="4">
    <source>
        <dbReference type="EMBL" id="QDT27594.1"/>
    </source>
</evidence>
<name>A0A517Q7I5_9PLAN</name>
<feature type="region of interest" description="Disordered" evidence="1">
    <location>
        <begin position="358"/>
        <end position="396"/>
    </location>
</feature>
<keyword evidence="2" id="KW-0472">Membrane</keyword>
<keyword evidence="2" id="KW-1133">Transmembrane helix</keyword>
<feature type="transmembrane region" description="Helical" evidence="2">
    <location>
        <begin position="46"/>
        <end position="71"/>
    </location>
</feature>
<dbReference type="GO" id="GO:0005509">
    <property type="term" value="F:calcium ion binding"/>
    <property type="evidence" value="ECO:0007669"/>
    <property type="project" value="InterPro"/>
</dbReference>
<feature type="domain" description="EF-hand" evidence="3">
    <location>
        <begin position="474"/>
        <end position="502"/>
    </location>
</feature>
<protein>
    <submittedName>
        <fullName evidence="4">Regulatory protein BlaR1</fullName>
    </submittedName>
</protein>
<dbReference type="InterPro" id="IPR002048">
    <property type="entry name" value="EF_hand_dom"/>
</dbReference>
<dbReference type="PANTHER" id="PTHR34978">
    <property type="entry name" value="POSSIBLE SENSOR-TRANSDUCER PROTEIN BLAR"/>
    <property type="match status" value="1"/>
</dbReference>
<dbReference type="RefSeq" id="WP_145450106.1">
    <property type="nucleotide sequence ID" value="NZ_CP037421.1"/>
</dbReference>
<dbReference type="InterPro" id="IPR052173">
    <property type="entry name" value="Beta-lactam_resp_regulator"/>
</dbReference>
<gene>
    <name evidence="4" type="primary">blaR1_4</name>
    <name evidence="4" type="ORF">Enr10x_29120</name>
</gene>
<dbReference type="Gene3D" id="3.30.2010.10">
    <property type="entry name" value="Metalloproteases ('zincins'), catalytic domain"/>
    <property type="match status" value="1"/>
</dbReference>
<feature type="compositionally biased region" description="Basic and acidic residues" evidence="1">
    <location>
        <begin position="540"/>
        <end position="622"/>
    </location>
</feature>
<dbReference type="PROSITE" id="PS50222">
    <property type="entry name" value="EF_HAND_2"/>
    <property type="match status" value="1"/>
</dbReference>
<feature type="transmembrane region" description="Helical" evidence="2">
    <location>
        <begin position="12"/>
        <end position="34"/>
    </location>
</feature>
<dbReference type="CDD" id="cd07341">
    <property type="entry name" value="M56_BlaR1_MecR1_like"/>
    <property type="match status" value="1"/>
</dbReference>
<feature type="transmembrane region" description="Helical" evidence="2">
    <location>
        <begin position="330"/>
        <end position="350"/>
    </location>
</feature>
<sequence>MNALLSSPVANALALTLTHFLWQGLLIAACYWILHEVLHMHSRSAQVRYTTALGALLLLAVCPLVTVLAIYNPQSTVMESAPLQVVKTSQSQTETATVATVRSSEVAATAGGAGASMGSVLSDSRPYILLLWLAGVMLSGTRLLAGFTNIIWLRWGRKELLTGELAGRSRQIARNLKLKTARVFTSRHIREAAVVGFWQPVVLLPASWITALPTDVLEAVIAHELAHIRRHDVWINLLQRIVETLLFYHPVVWWLSNRVRLEREMCCDELAIEATHNRRSYVVALEQVGRLQFHGNLNLATSFTGDRKMTLLRRVRNVLQMNGKPEREPAWVVGLVAVLLPLLVLAINSVPGTENSVMAQEREGGRSAEAEAGPRRSAEAEAGPRRSAEGRQAGQVQEALKKFRPQTPREAALFQMILQLQKQVDELRREVRSPNGTMRDGRGEEGFRGKEGDAAVSAEEFELPANWKRTKEGRVFMAYDKNGDEIVSLEEWLAMTNGLSSPARRRISTKHFNDAEPSGDGKFTPAEFIWYRKGGRVQAKGRDQQARARDGEGEGARRGPRDGEGERKGPRDGEGAPKRGPRDGEGVKRGPRDGEGAEKRGPRDGERAKEGPRDGDAPREGE</sequence>
<dbReference type="InterPro" id="IPR008756">
    <property type="entry name" value="Peptidase_M56"/>
</dbReference>
<feature type="compositionally biased region" description="Basic and acidic residues" evidence="1">
    <location>
        <begin position="439"/>
        <end position="453"/>
    </location>
</feature>
<keyword evidence="2" id="KW-0812">Transmembrane</keyword>
<organism evidence="4 5">
    <name type="scientific">Gimesia panareensis</name>
    <dbReference type="NCBI Taxonomy" id="2527978"/>
    <lineage>
        <taxon>Bacteria</taxon>
        <taxon>Pseudomonadati</taxon>
        <taxon>Planctomycetota</taxon>
        <taxon>Planctomycetia</taxon>
        <taxon>Planctomycetales</taxon>
        <taxon>Planctomycetaceae</taxon>
        <taxon>Gimesia</taxon>
    </lineage>
</organism>
<dbReference type="InterPro" id="IPR011992">
    <property type="entry name" value="EF-hand-dom_pair"/>
</dbReference>
<accession>A0A517Q7I5</accession>
<keyword evidence="5" id="KW-1185">Reference proteome</keyword>
<dbReference type="SUPFAM" id="SSF47473">
    <property type="entry name" value="EF-hand"/>
    <property type="match status" value="1"/>
</dbReference>
<feature type="compositionally biased region" description="Basic and acidic residues" evidence="1">
    <location>
        <begin position="360"/>
        <end position="389"/>
    </location>
</feature>
<dbReference type="Gene3D" id="1.10.238.10">
    <property type="entry name" value="EF-hand"/>
    <property type="match status" value="1"/>
</dbReference>
<dbReference type="Proteomes" id="UP000315647">
    <property type="component" value="Chromosome"/>
</dbReference>
<dbReference type="Pfam" id="PF05569">
    <property type="entry name" value="Peptidase_M56"/>
    <property type="match status" value="1"/>
</dbReference>
<dbReference type="AlphaFoldDB" id="A0A517Q7I5"/>
<evidence type="ECO:0000259" key="3">
    <source>
        <dbReference type="PROSITE" id="PS50222"/>
    </source>
</evidence>
<dbReference type="EMBL" id="CP037421">
    <property type="protein sequence ID" value="QDT27594.1"/>
    <property type="molecule type" value="Genomic_DNA"/>
</dbReference>
<proteinExistence type="predicted"/>
<dbReference type="PANTHER" id="PTHR34978:SF3">
    <property type="entry name" value="SLR0241 PROTEIN"/>
    <property type="match status" value="1"/>
</dbReference>
<feature type="region of interest" description="Disordered" evidence="1">
    <location>
        <begin position="535"/>
        <end position="622"/>
    </location>
</feature>
<reference evidence="4 5" key="1">
    <citation type="submission" date="2019-03" db="EMBL/GenBank/DDBJ databases">
        <title>Deep-cultivation of Planctomycetes and their phenomic and genomic characterization uncovers novel biology.</title>
        <authorList>
            <person name="Wiegand S."/>
            <person name="Jogler M."/>
            <person name="Boedeker C."/>
            <person name="Pinto D."/>
            <person name="Vollmers J."/>
            <person name="Rivas-Marin E."/>
            <person name="Kohn T."/>
            <person name="Peeters S.H."/>
            <person name="Heuer A."/>
            <person name="Rast P."/>
            <person name="Oberbeckmann S."/>
            <person name="Bunk B."/>
            <person name="Jeske O."/>
            <person name="Meyerdierks A."/>
            <person name="Storesund J.E."/>
            <person name="Kallscheuer N."/>
            <person name="Luecker S."/>
            <person name="Lage O.M."/>
            <person name="Pohl T."/>
            <person name="Merkel B.J."/>
            <person name="Hornburger P."/>
            <person name="Mueller R.-W."/>
            <person name="Bruemmer F."/>
            <person name="Labrenz M."/>
            <person name="Spormann A.M."/>
            <person name="Op den Camp H."/>
            <person name="Overmann J."/>
            <person name="Amann R."/>
            <person name="Jetten M.S.M."/>
            <person name="Mascher T."/>
            <person name="Medema M.H."/>
            <person name="Devos D.P."/>
            <person name="Kaster A.-K."/>
            <person name="Ovreas L."/>
            <person name="Rohde M."/>
            <person name="Galperin M.Y."/>
            <person name="Jogler C."/>
        </authorList>
    </citation>
    <scope>NUCLEOTIDE SEQUENCE [LARGE SCALE GENOMIC DNA]</scope>
    <source>
        <strain evidence="4 5">Enr10</strain>
    </source>
</reference>
<evidence type="ECO:0000256" key="2">
    <source>
        <dbReference type="SAM" id="Phobius"/>
    </source>
</evidence>
<evidence type="ECO:0000313" key="5">
    <source>
        <dbReference type="Proteomes" id="UP000315647"/>
    </source>
</evidence>
<evidence type="ECO:0000256" key="1">
    <source>
        <dbReference type="SAM" id="MobiDB-lite"/>
    </source>
</evidence>
<feature type="region of interest" description="Disordered" evidence="1">
    <location>
        <begin position="433"/>
        <end position="453"/>
    </location>
</feature>
<feature type="transmembrane region" description="Helical" evidence="2">
    <location>
        <begin position="127"/>
        <end position="152"/>
    </location>
</feature>